<accession>A0A914I3K6</accession>
<evidence type="ECO:0000313" key="2">
    <source>
        <dbReference type="WBParaSite" id="Gr19_v10_g6998.t1"/>
    </source>
</evidence>
<protein>
    <submittedName>
        <fullName evidence="2">Uncharacterized protein</fullName>
    </submittedName>
</protein>
<name>A0A914I3K6_GLORO</name>
<organism evidence="1 2">
    <name type="scientific">Globodera rostochiensis</name>
    <name type="common">Golden nematode worm</name>
    <name type="synonym">Heterodera rostochiensis</name>
    <dbReference type="NCBI Taxonomy" id="31243"/>
    <lineage>
        <taxon>Eukaryota</taxon>
        <taxon>Metazoa</taxon>
        <taxon>Ecdysozoa</taxon>
        <taxon>Nematoda</taxon>
        <taxon>Chromadorea</taxon>
        <taxon>Rhabditida</taxon>
        <taxon>Tylenchina</taxon>
        <taxon>Tylenchomorpha</taxon>
        <taxon>Tylenchoidea</taxon>
        <taxon>Heteroderidae</taxon>
        <taxon>Heteroderinae</taxon>
        <taxon>Globodera</taxon>
    </lineage>
</organism>
<evidence type="ECO:0000313" key="1">
    <source>
        <dbReference type="Proteomes" id="UP000887572"/>
    </source>
</evidence>
<keyword evidence="1" id="KW-1185">Reference proteome</keyword>
<dbReference type="WBParaSite" id="Gr19_v10_g6998.t1">
    <property type="protein sequence ID" value="Gr19_v10_g6998.t1"/>
    <property type="gene ID" value="Gr19_v10_g6998"/>
</dbReference>
<reference evidence="2" key="1">
    <citation type="submission" date="2022-11" db="UniProtKB">
        <authorList>
            <consortium name="WormBaseParasite"/>
        </authorList>
    </citation>
    <scope>IDENTIFICATION</scope>
</reference>
<dbReference type="AlphaFoldDB" id="A0A914I3K6"/>
<dbReference type="Proteomes" id="UP000887572">
    <property type="component" value="Unplaced"/>
</dbReference>
<sequence length="151" mass="16467">MAEWLCSRFAPSRFGSLPRGGPLKLNPLRRGACLAVHAINVPLWSTPWRGPSCEGAFSRHSSLARGTAADGYVARLVTWCGVRRLHRKSWHGIPHLLLRPEQAMFFGLGPAKSVTGPRPQKAEEEANVPSLIKGCLGIPISEIFEVEGAHP</sequence>
<proteinExistence type="predicted"/>